<name>A0AC61S343_9BACT</name>
<accession>A0AC61S343</accession>
<proteinExistence type="predicted"/>
<gene>
    <name evidence="1" type="ORF">E5990_09975</name>
</gene>
<sequence>MLFAAAPPAFGQETVTSYGGALLADTCSTSVNDLALTGDSVKNVKKPSVIQRVLDYFARSNEEKPHKRFDFSILGGPHYSSDVKLGLGLVAAGLYRTAPGDTVTPVSNVSLYGDVATSGFAMVGIRGNHIFRNDRRRIDYDLYFSSFPTKFWGIGYDNGVKGSNETDYKELTVDFTANFTWQVLPNLYVGPSAQVSYVDARNVENPLMWQGGPLRTTTIGLGSVLRYDTRDNLTATTRGWMLQAEQRFCPRFLGNGNNAFSFTRLTASTYVPVWRGCTLALQARAVYNYGNVPWSMMSTFGGNSTMRGYYKGRYRDKAEADLTVEFRQHLWHRIGMVVWGGVATVAPSPGSMRLSRLLPNCGIGYRWEFKRLTNIRVDYGIGRGCSSFIFSINEAF</sequence>
<dbReference type="EMBL" id="SSTG01000172">
    <property type="protein sequence ID" value="THG43852.1"/>
    <property type="molecule type" value="Genomic_DNA"/>
</dbReference>
<evidence type="ECO:0000313" key="1">
    <source>
        <dbReference type="EMBL" id="THG43852.1"/>
    </source>
</evidence>
<keyword evidence="2" id="KW-1185">Reference proteome</keyword>
<organism evidence="1 2">
    <name type="scientific">Muribaculum caecicola</name>
    <dbReference type="NCBI Taxonomy" id="3038144"/>
    <lineage>
        <taxon>Bacteria</taxon>
        <taxon>Pseudomonadati</taxon>
        <taxon>Bacteroidota</taxon>
        <taxon>Bacteroidia</taxon>
        <taxon>Bacteroidales</taxon>
        <taxon>Muribaculaceae</taxon>
        <taxon>Muribaculum</taxon>
    </lineage>
</organism>
<reference evidence="1" key="1">
    <citation type="submission" date="2019-04" db="EMBL/GenBank/DDBJ databases">
        <title>Microbes associate with the intestines of laboratory mice.</title>
        <authorList>
            <person name="Navarre W."/>
            <person name="Wong E."/>
            <person name="Huang K.C."/>
            <person name="Tropini C."/>
            <person name="Ng K."/>
            <person name="Yu B."/>
        </authorList>
    </citation>
    <scope>NUCLEOTIDE SEQUENCE</scope>
    <source>
        <strain evidence="1">NM86_A22</strain>
    </source>
</reference>
<evidence type="ECO:0000313" key="2">
    <source>
        <dbReference type="Proteomes" id="UP000305401"/>
    </source>
</evidence>
<comment type="caution">
    <text evidence="1">The sequence shown here is derived from an EMBL/GenBank/DDBJ whole genome shotgun (WGS) entry which is preliminary data.</text>
</comment>
<protein>
    <submittedName>
        <fullName evidence="1">Uncharacterized protein</fullName>
    </submittedName>
</protein>
<dbReference type="Proteomes" id="UP000305401">
    <property type="component" value="Unassembled WGS sequence"/>
</dbReference>